<dbReference type="CDD" id="cd05466">
    <property type="entry name" value="PBP2_LTTR_substrate"/>
    <property type="match status" value="1"/>
</dbReference>
<dbReference type="PANTHER" id="PTHR30346:SF28">
    <property type="entry name" value="HTH-TYPE TRANSCRIPTIONAL REGULATOR CYNR"/>
    <property type="match status" value="1"/>
</dbReference>
<evidence type="ECO:0000256" key="1">
    <source>
        <dbReference type="ARBA" id="ARBA00009437"/>
    </source>
</evidence>
<dbReference type="PANTHER" id="PTHR30346">
    <property type="entry name" value="TRANSCRIPTIONAL DUAL REGULATOR HCAR-RELATED"/>
    <property type="match status" value="1"/>
</dbReference>
<dbReference type="RefSeq" id="WP_106197572.1">
    <property type="nucleotide sequence ID" value="NZ_JAXEIU010000031.1"/>
</dbReference>
<evidence type="ECO:0000256" key="4">
    <source>
        <dbReference type="ARBA" id="ARBA00023163"/>
    </source>
</evidence>
<dbReference type="InterPro" id="IPR000847">
    <property type="entry name" value="LysR_HTH_N"/>
</dbReference>
<keyword evidence="4" id="KW-0804">Transcription</keyword>
<dbReference type="InterPro" id="IPR005119">
    <property type="entry name" value="LysR_subst-bd"/>
</dbReference>
<dbReference type="Gene3D" id="3.40.190.290">
    <property type="match status" value="1"/>
</dbReference>
<keyword evidence="2" id="KW-0805">Transcription regulation</keyword>
<evidence type="ECO:0000313" key="6">
    <source>
        <dbReference type="EMBL" id="PWL03920.1"/>
    </source>
</evidence>
<keyword evidence="3 6" id="KW-0238">DNA-binding</keyword>
<evidence type="ECO:0000256" key="3">
    <source>
        <dbReference type="ARBA" id="ARBA00023125"/>
    </source>
</evidence>
<evidence type="ECO:0000313" key="7">
    <source>
        <dbReference type="Proteomes" id="UP000245523"/>
    </source>
</evidence>
<name>A0ABX5LRD3_9BACT</name>
<dbReference type="InterPro" id="IPR036390">
    <property type="entry name" value="WH_DNA-bd_sf"/>
</dbReference>
<dbReference type="SUPFAM" id="SSF46785">
    <property type="entry name" value="Winged helix' DNA-binding domain"/>
    <property type="match status" value="1"/>
</dbReference>
<comment type="caution">
    <text evidence="6">The sequence shown here is derived from an EMBL/GenBank/DDBJ whole genome shotgun (WGS) entry which is preliminary data.</text>
</comment>
<evidence type="ECO:0000256" key="2">
    <source>
        <dbReference type="ARBA" id="ARBA00023015"/>
    </source>
</evidence>
<dbReference type="Proteomes" id="UP000245523">
    <property type="component" value="Unassembled WGS sequence"/>
</dbReference>
<comment type="similarity">
    <text evidence="1">Belongs to the LysR transcriptional regulatory family.</text>
</comment>
<gene>
    <name evidence="6" type="ORF">B0H50_10292</name>
</gene>
<organism evidence="6 7">
    <name type="scientific">Hallerella porci</name>
    <dbReference type="NCBI Taxonomy" id="1945871"/>
    <lineage>
        <taxon>Bacteria</taxon>
        <taxon>Pseudomonadati</taxon>
        <taxon>Fibrobacterota</taxon>
        <taxon>Fibrobacteria</taxon>
        <taxon>Fibrobacterales</taxon>
        <taxon>Fibrobacteraceae</taxon>
        <taxon>Hallerella</taxon>
    </lineage>
</organism>
<protein>
    <submittedName>
        <fullName evidence="6">DNA-binding transcriptional LysR family regulator</fullName>
    </submittedName>
</protein>
<dbReference type="InterPro" id="IPR036388">
    <property type="entry name" value="WH-like_DNA-bd_sf"/>
</dbReference>
<feature type="domain" description="HTH lysR-type" evidence="5">
    <location>
        <begin position="1"/>
        <end position="58"/>
    </location>
</feature>
<sequence>MELTQLKYFLEVARTEHVTQSAKNLFIVQPALTQSIHKLEDELGIVLFKNQGRNIKLTDNGRFFYEKLKPLYEELIALPTLLKESADKQNNSVKLNVLAASTMITQAIIEYKQNNHDVDIDIIQNEETKVFDICVRTYATYKPELDNTASDETFVTSEKIYLAVPNNAQYKKLDKISLFDVGDKFIGLYGSKQYRKICNELCQGIGFKTHITFESDNVMAVKEAVAAGIGVGFWPEISWGKMDHKKIRLLEISDAEFKRDIVISLRKNKQDNSKIEAFFQFLSRYVEKRRHRPRVIKPAETTETV</sequence>
<evidence type="ECO:0000259" key="5">
    <source>
        <dbReference type="PROSITE" id="PS50931"/>
    </source>
</evidence>
<dbReference type="Gene3D" id="1.10.10.10">
    <property type="entry name" value="Winged helix-like DNA-binding domain superfamily/Winged helix DNA-binding domain"/>
    <property type="match status" value="1"/>
</dbReference>
<dbReference type="Pfam" id="PF00126">
    <property type="entry name" value="HTH_1"/>
    <property type="match status" value="1"/>
</dbReference>
<reference evidence="6 7" key="1">
    <citation type="submission" date="2018-05" db="EMBL/GenBank/DDBJ databases">
        <title>Animal gut microbial communities from fecal samples from Wisconsin, USA.</title>
        <authorList>
            <person name="Neumann A."/>
        </authorList>
    </citation>
    <scope>NUCLEOTIDE SEQUENCE [LARGE SCALE GENOMIC DNA]</scope>
    <source>
        <strain evidence="6 7">UWS4</strain>
    </source>
</reference>
<proteinExistence type="inferred from homology"/>
<keyword evidence="7" id="KW-1185">Reference proteome</keyword>
<dbReference type="Pfam" id="PF03466">
    <property type="entry name" value="LysR_substrate"/>
    <property type="match status" value="1"/>
</dbReference>
<dbReference type="PROSITE" id="PS50931">
    <property type="entry name" value="HTH_LYSR"/>
    <property type="match status" value="1"/>
</dbReference>
<accession>A0ABX5LRD3</accession>
<dbReference type="SUPFAM" id="SSF53850">
    <property type="entry name" value="Periplasmic binding protein-like II"/>
    <property type="match status" value="1"/>
</dbReference>
<dbReference type="GO" id="GO:0003677">
    <property type="term" value="F:DNA binding"/>
    <property type="evidence" value="ECO:0007669"/>
    <property type="project" value="UniProtKB-KW"/>
</dbReference>
<dbReference type="PRINTS" id="PR00039">
    <property type="entry name" value="HTHLYSR"/>
</dbReference>
<dbReference type="EMBL" id="QGHD01000002">
    <property type="protein sequence ID" value="PWL03920.1"/>
    <property type="molecule type" value="Genomic_DNA"/>
</dbReference>